<dbReference type="Pfam" id="PF01436">
    <property type="entry name" value="NHL"/>
    <property type="match status" value="3"/>
</dbReference>
<evidence type="ECO:0000313" key="9">
    <source>
        <dbReference type="EMBL" id="CAF3999757.1"/>
    </source>
</evidence>
<sequence length="898" mass="99892">MSRFADYDANGKELTPVGGYWSYPLVSLEEALEPIVPQLNQLDRSIKAAKKYCCHPSNHGLTRDESAALLLYTMEGGENSFYRALNKILRDEDRAKIKPWFLYLKLLDTALNKLPTVKGCVWRGVCSKIIKSYKENDVLTWWNVSSCSSSIDVVEHFISTDKNSTLFMIEASNGKELTGYTMYPNEKEVVLGIGTQLIVKSNAMNHGNLNVVHLAELDDSSPTIPIPHPDEVRRKLKLSNKSVIGEEYIVPSLRGCLTDISPSVRWAQEGVTVVGRNGQGTELNQLSEPHGLYVDEEKTVYVADTENHRIVAWKCDSMSGFVVAGGNGEGNGNDQLNHPTDVIIDKETDSLIICDRNNRRVMQWPRYGGITGKKIISGFDCYSMTMDNQRFLYVSSPSENAVRRFRLGESRGTVVAGGNGEGDCLDQLHLPYYIFVGRDNSLYVSDEQNHRVMKWIEGAKEGTVVAGGRGPGNDLKRLYGPQGVVVDECGTVYVAELWNHRIMRWLKGATQGSILAGENSEGGKANQLNNPEGLSFDNDGNLYVTDRCNNRVQRFNIEMGDEQPSSAVAALGKTAILLDNTVSGKLSFESTVSRNISPNATWTSSGCTVSGGYGRGDALNQLDGPYGLYVDEERTVYIADCWNHRIMEWKFRATSGKVIAGGNGQGCRADQLNGPVDVIVDKATDSLIISDRDNRRVVRWNRRSGTTCGETILSNVMCWGLAMDNERCLYVTDTEKHDVRRYQPEEAIGKVVSGGHGKGDHLNQLNYPTFVFVDRDRSVYVSDNWNHRVMKWANEARQGIIVADGSGEEYCSTPLKHPRGVFVDQSGTVYVSDLQNHRVMRFRNEATYGEVIAGGNGQGPGMNQFYEPGGLSFDQDWNLYIADRRNHRVQRFSMNGKG</sequence>
<dbReference type="Proteomes" id="UP000663842">
    <property type="component" value="Unassembled WGS sequence"/>
</dbReference>
<dbReference type="GO" id="GO:0016779">
    <property type="term" value="F:nucleotidyltransferase activity"/>
    <property type="evidence" value="ECO:0007669"/>
    <property type="project" value="UniProtKB-KW"/>
</dbReference>
<keyword evidence="2 8" id="KW-0328">Glycosyltransferase</keyword>
<keyword evidence="4" id="KW-0548">Nucleotidyltransferase</keyword>
<name>A0A819NPE1_9BILA</name>
<dbReference type="SUPFAM" id="SSF56399">
    <property type="entry name" value="ADP-ribosylation"/>
    <property type="match status" value="1"/>
</dbReference>
<dbReference type="PANTHER" id="PTHR24104">
    <property type="entry name" value="E3 UBIQUITIN-PROTEIN LIGASE NHLRC1-RELATED"/>
    <property type="match status" value="1"/>
</dbReference>
<dbReference type="AlphaFoldDB" id="A0A819NPE1"/>
<dbReference type="EC" id="2.4.2.31" evidence="8"/>
<dbReference type="PANTHER" id="PTHR24104:SF25">
    <property type="entry name" value="PROTEIN LIN-41"/>
    <property type="match status" value="1"/>
</dbReference>
<dbReference type="CDD" id="cd05819">
    <property type="entry name" value="NHL"/>
    <property type="match status" value="2"/>
</dbReference>
<dbReference type="GO" id="GO:0106274">
    <property type="term" value="F:NAD+-protein-arginine ADP-ribosyltransferase activity"/>
    <property type="evidence" value="ECO:0007669"/>
    <property type="project" value="UniProtKB-EC"/>
</dbReference>
<gene>
    <name evidence="9" type="ORF">UXM345_LOCUS16101</name>
</gene>
<dbReference type="InterPro" id="IPR001258">
    <property type="entry name" value="NHL_repeat"/>
</dbReference>
<evidence type="ECO:0000256" key="5">
    <source>
        <dbReference type="ARBA" id="ARBA00022737"/>
    </source>
</evidence>
<evidence type="ECO:0000256" key="1">
    <source>
        <dbReference type="ARBA" id="ARBA00009558"/>
    </source>
</evidence>
<keyword evidence="3 8" id="KW-0808">Transferase</keyword>
<dbReference type="GO" id="GO:0008270">
    <property type="term" value="F:zinc ion binding"/>
    <property type="evidence" value="ECO:0007669"/>
    <property type="project" value="UniProtKB-KW"/>
</dbReference>
<reference evidence="9" key="1">
    <citation type="submission" date="2021-02" db="EMBL/GenBank/DDBJ databases">
        <authorList>
            <person name="Nowell W R."/>
        </authorList>
    </citation>
    <scope>NUCLEOTIDE SEQUENCE</scope>
</reference>
<comment type="caution">
    <text evidence="9">The sequence shown here is derived from an EMBL/GenBank/DDBJ whole genome shotgun (WGS) entry which is preliminary data.</text>
</comment>
<dbReference type="PROSITE" id="PS51996">
    <property type="entry name" value="TR_MART"/>
    <property type="match status" value="1"/>
</dbReference>
<feature type="repeat" description="NHL" evidence="7">
    <location>
        <begin position="756"/>
        <end position="795"/>
    </location>
</feature>
<feature type="repeat" description="NHL" evidence="7">
    <location>
        <begin position="854"/>
        <end position="895"/>
    </location>
</feature>
<evidence type="ECO:0000313" key="10">
    <source>
        <dbReference type="Proteomes" id="UP000663842"/>
    </source>
</evidence>
<dbReference type="SUPFAM" id="SSF101898">
    <property type="entry name" value="NHL repeat"/>
    <property type="match status" value="1"/>
</dbReference>
<comment type="catalytic activity">
    <reaction evidence="6 8">
        <text>L-arginyl-[protein] + NAD(+) = N(omega)-(ADP-D-ribosyl)-L-arginyl-[protein] + nicotinamide + H(+)</text>
        <dbReference type="Rhea" id="RHEA:19149"/>
        <dbReference type="Rhea" id="RHEA-COMP:10532"/>
        <dbReference type="Rhea" id="RHEA-COMP:15087"/>
        <dbReference type="ChEBI" id="CHEBI:15378"/>
        <dbReference type="ChEBI" id="CHEBI:17154"/>
        <dbReference type="ChEBI" id="CHEBI:29965"/>
        <dbReference type="ChEBI" id="CHEBI:57540"/>
        <dbReference type="ChEBI" id="CHEBI:142554"/>
        <dbReference type="EC" id="2.4.2.31"/>
    </reaction>
</comment>
<dbReference type="Gene3D" id="3.90.176.10">
    <property type="entry name" value="Toxin ADP-ribosyltransferase, Chain A, domain 1"/>
    <property type="match status" value="1"/>
</dbReference>
<dbReference type="InterPro" id="IPR000768">
    <property type="entry name" value="ART"/>
</dbReference>
<dbReference type="Pfam" id="PF01129">
    <property type="entry name" value="ART"/>
    <property type="match status" value="1"/>
</dbReference>
<proteinExistence type="inferred from homology"/>
<dbReference type="InterPro" id="IPR011042">
    <property type="entry name" value="6-blade_b-propeller_TolB-like"/>
</dbReference>
<keyword evidence="5" id="KW-0677">Repeat</keyword>
<evidence type="ECO:0000256" key="4">
    <source>
        <dbReference type="ARBA" id="ARBA00022695"/>
    </source>
</evidence>
<feature type="repeat" description="NHL" evidence="7">
    <location>
        <begin position="280"/>
        <end position="316"/>
    </location>
</feature>
<accession>A0A819NPE1</accession>
<protein>
    <recommendedName>
        <fullName evidence="8">NAD(P)(+)--arginine ADP-ribosyltransferase</fullName>
        <ecNumber evidence="8">2.4.2.31</ecNumber>
    </recommendedName>
    <alternativeName>
        <fullName evidence="8">Mono(ADP-ribosyl)transferase</fullName>
    </alternativeName>
</protein>
<keyword evidence="8" id="KW-0520">NAD</keyword>
<organism evidence="9 10">
    <name type="scientific">Rotaria magnacalcarata</name>
    <dbReference type="NCBI Taxonomy" id="392030"/>
    <lineage>
        <taxon>Eukaryota</taxon>
        <taxon>Metazoa</taxon>
        <taxon>Spiralia</taxon>
        <taxon>Gnathifera</taxon>
        <taxon>Rotifera</taxon>
        <taxon>Eurotatoria</taxon>
        <taxon>Bdelloidea</taxon>
        <taxon>Philodinida</taxon>
        <taxon>Philodinidae</taxon>
        <taxon>Rotaria</taxon>
    </lineage>
</organism>
<dbReference type="PROSITE" id="PS51125">
    <property type="entry name" value="NHL"/>
    <property type="match status" value="4"/>
</dbReference>
<dbReference type="InterPro" id="IPR050952">
    <property type="entry name" value="TRIM-NHL_E3_ligases"/>
</dbReference>
<evidence type="ECO:0000256" key="6">
    <source>
        <dbReference type="ARBA" id="ARBA00047597"/>
    </source>
</evidence>
<feature type="repeat" description="NHL" evidence="7">
    <location>
        <begin position="520"/>
        <end position="558"/>
    </location>
</feature>
<evidence type="ECO:0000256" key="8">
    <source>
        <dbReference type="RuleBase" id="RU361228"/>
    </source>
</evidence>
<dbReference type="Gene3D" id="2.120.10.30">
    <property type="entry name" value="TolB, C-terminal domain"/>
    <property type="match status" value="5"/>
</dbReference>
<evidence type="ECO:0000256" key="3">
    <source>
        <dbReference type="ARBA" id="ARBA00022679"/>
    </source>
</evidence>
<evidence type="ECO:0000256" key="7">
    <source>
        <dbReference type="PROSITE-ProRule" id="PRU00504"/>
    </source>
</evidence>
<comment type="similarity">
    <text evidence="1 8">Belongs to the Arg-specific ADP-ribosyltransferase family.</text>
</comment>
<keyword evidence="8" id="KW-0521">NADP</keyword>
<dbReference type="EMBL" id="CAJOBF010001971">
    <property type="protein sequence ID" value="CAF3999757.1"/>
    <property type="molecule type" value="Genomic_DNA"/>
</dbReference>
<evidence type="ECO:0000256" key="2">
    <source>
        <dbReference type="ARBA" id="ARBA00022676"/>
    </source>
</evidence>
<dbReference type="SUPFAM" id="SSF63825">
    <property type="entry name" value="YWTD domain"/>
    <property type="match status" value="1"/>
</dbReference>